<dbReference type="InterPro" id="IPR052158">
    <property type="entry name" value="INH-QAR"/>
</dbReference>
<evidence type="ECO:0000256" key="3">
    <source>
        <dbReference type="ARBA" id="ARBA00023163"/>
    </source>
</evidence>
<keyword evidence="1" id="KW-0805">Transcription regulation</keyword>
<dbReference type="PANTHER" id="PTHR43130:SF3">
    <property type="entry name" value="HTH-TYPE TRANSCRIPTIONAL REGULATOR RV1931C"/>
    <property type="match status" value="1"/>
</dbReference>
<comment type="caution">
    <text evidence="6">The sequence shown here is derived from an EMBL/GenBank/DDBJ whole genome shotgun (WGS) entry which is preliminary data.</text>
</comment>
<keyword evidence="2" id="KW-0238">DNA-binding</keyword>
<evidence type="ECO:0000256" key="1">
    <source>
        <dbReference type="ARBA" id="ARBA00023015"/>
    </source>
</evidence>
<dbReference type="EMBL" id="QTNY01000005">
    <property type="protein sequence ID" value="RQP80443.1"/>
    <property type="molecule type" value="Genomic_DNA"/>
</dbReference>
<dbReference type="InterPro" id="IPR029062">
    <property type="entry name" value="Class_I_gatase-like"/>
</dbReference>
<dbReference type="SUPFAM" id="SSF52317">
    <property type="entry name" value="Class I glutamine amidotransferase-like"/>
    <property type="match status" value="1"/>
</dbReference>
<dbReference type="GO" id="GO:0043565">
    <property type="term" value="F:sequence-specific DNA binding"/>
    <property type="evidence" value="ECO:0007669"/>
    <property type="project" value="InterPro"/>
</dbReference>
<evidence type="ECO:0000256" key="4">
    <source>
        <dbReference type="SAM" id="MobiDB-lite"/>
    </source>
</evidence>
<evidence type="ECO:0000256" key="2">
    <source>
        <dbReference type="ARBA" id="ARBA00023125"/>
    </source>
</evidence>
<evidence type="ECO:0000313" key="7">
    <source>
        <dbReference type="Proteomes" id="UP000273734"/>
    </source>
</evidence>
<dbReference type="SMART" id="SM00342">
    <property type="entry name" value="HTH_ARAC"/>
    <property type="match status" value="1"/>
</dbReference>
<dbReference type="Pfam" id="PF12833">
    <property type="entry name" value="HTH_18"/>
    <property type="match status" value="1"/>
</dbReference>
<accession>A0AB74DED0</accession>
<dbReference type="InterPro" id="IPR020449">
    <property type="entry name" value="Tscrpt_reg_AraC-type_HTH"/>
</dbReference>
<dbReference type="GO" id="GO:0003700">
    <property type="term" value="F:DNA-binding transcription factor activity"/>
    <property type="evidence" value="ECO:0007669"/>
    <property type="project" value="InterPro"/>
</dbReference>
<dbReference type="InterPro" id="IPR018062">
    <property type="entry name" value="HTH_AraC-typ_CS"/>
</dbReference>
<sequence>MPTGYRPIMSPLLPLAPQAPVPADRTLAKVASASHFVFLLVPNFSMIAFVNALEVLRIANQLSGKPLYRWSVISVDGQPVQASNGLTLSVDVPETPGTADIVFVCAGNEVQRATTPAHLQRVRQFAHAGALLGSICTGAYVLAKAGLLAGHTCVIHWEYLHAQAESFIDVTFERSIFRIDRDRITCAGGVAPLEMMLYLVGLSMGDAFVQRISSYLAVDRVRHPGALQPPAGYGSTSRLLAEVLQLMEAHIETPLSLVALAQHAGVRERRLLRLFRSAVGQPVMQHYRLLRLRRARQLLQQSAMLLTDIAIACGFQSLSVFTSAYRKTFGLTPGQERRQAQSRTFGGDAREHAAERHDTVVAMRR</sequence>
<dbReference type="AlphaFoldDB" id="A0AB74DED0"/>
<dbReference type="Pfam" id="PF01965">
    <property type="entry name" value="DJ-1_PfpI"/>
    <property type="match status" value="1"/>
</dbReference>
<dbReference type="Proteomes" id="UP000273734">
    <property type="component" value="Unassembled WGS sequence"/>
</dbReference>
<proteinExistence type="predicted"/>
<dbReference type="PRINTS" id="PR00032">
    <property type="entry name" value="HTHARAC"/>
</dbReference>
<protein>
    <submittedName>
        <fullName evidence="6">GlxA family transcriptional regulator</fullName>
    </submittedName>
</protein>
<dbReference type="InterPro" id="IPR009057">
    <property type="entry name" value="Homeodomain-like_sf"/>
</dbReference>
<keyword evidence="3" id="KW-0804">Transcription</keyword>
<evidence type="ECO:0000259" key="5">
    <source>
        <dbReference type="PROSITE" id="PS01124"/>
    </source>
</evidence>
<dbReference type="SUPFAM" id="SSF46689">
    <property type="entry name" value="Homeodomain-like"/>
    <property type="match status" value="2"/>
</dbReference>
<organism evidence="6 7">
    <name type="scientific">Burkholderia ubonensis</name>
    <dbReference type="NCBI Taxonomy" id="101571"/>
    <lineage>
        <taxon>Bacteria</taxon>
        <taxon>Pseudomonadati</taxon>
        <taxon>Pseudomonadota</taxon>
        <taxon>Betaproteobacteria</taxon>
        <taxon>Burkholderiales</taxon>
        <taxon>Burkholderiaceae</taxon>
        <taxon>Burkholderia</taxon>
        <taxon>Burkholderia cepacia complex</taxon>
    </lineage>
</organism>
<feature type="region of interest" description="Disordered" evidence="4">
    <location>
        <begin position="332"/>
        <end position="351"/>
    </location>
</feature>
<reference evidence="6 7" key="1">
    <citation type="submission" date="2018-08" db="EMBL/GenBank/DDBJ databases">
        <title>Comparative analysis of Burkholderia isolates from Puerto Rico.</title>
        <authorList>
            <person name="Hall C."/>
            <person name="Sahl J."/>
            <person name="Wagner D."/>
        </authorList>
    </citation>
    <scope>NUCLEOTIDE SEQUENCE [LARGE SCALE GENOMIC DNA]</scope>
    <source>
        <strain evidence="6 7">Bp8964</strain>
    </source>
</reference>
<gene>
    <name evidence="6" type="ORF">DF015_09350</name>
</gene>
<dbReference type="Gene3D" id="1.10.10.60">
    <property type="entry name" value="Homeodomain-like"/>
    <property type="match status" value="1"/>
</dbReference>
<dbReference type="PANTHER" id="PTHR43130">
    <property type="entry name" value="ARAC-FAMILY TRANSCRIPTIONAL REGULATOR"/>
    <property type="match status" value="1"/>
</dbReference>
<dbReference type="CDD" id="cd03136">
    <property type="entry name" value="GATase1_AraC_ArgR_like"/>
    <property type="match status" value="1"/>
</dbReference>
<dbReference type="InterPro" id="IPR002818">
    <property type="entry name" value="DJ-1/PfpI"/>
</dbReference>
<dbReference type="PROSITE" id="PS00041">
    <property type="entry name" value="HTH_ARAC_FAMILY_1"/>
    <property type="match status" value="1"/>
</dbReference>
<feature type="domain" description="HTH araC/xylS-type" evidence="5">
    <location>
        <begin position="241"/>
        <end position="339"/>
    </location>
</feature>
<dbReference type="PROSITE" id="PS01124">
    <property type="entry name" value="HTH_ARAC_FAMILY_2"/>
    <property type="match status" value="1"/>
</dbReference>
<name>A0AB74DED0_9BURK</name>
<dbReference type="InterPro" id="IPR018060">
    <property type="entry name" value="HTH_AraC"/>
</dbReference>
<evidence type="ECO:0000313" key="6">
    <source>
        <dbReference type="EMBL" id="RQP80443.1"/>
    </source>
</evidence>
<dbReference type="Gene3D" id="3.40.50.880">
    <property type="match status" value="1"/>
</dbReference>